<evidence type="ECO:0000256" key="2">
    <source>
        <dbReference type="ARBA" id="ARBA00022884"/>
    </source>
</evidence>
<dbReference type="InterPro" id="IPR018496">
    <property type="entry name" value="PsdUridine_synth_RsuA/RluB_CS"/>
</dbReference>
<reference evidence="9 10" key="1">
    <citation type="submission" date="2017-01" db="EMBL/GenBank/DDBJ databases">
        <title>Novel large sulfur bacteria in the metagenomes of groundwater-fed chemosynthetic microbial mats in the Lake Huron basin.</title>
        <authorList>
            <person name="Sharrar A.M."/>
            <person name="Flood B.E."/>
            <person name="Bailey J.V."/>
            <person name="Jones D.S."/>
            <person name="Biddanda B."/>
            <person name="Ruberg S.A."/>
            <person name="Marcus D.N."/>
            <person name="Dick G.J."/>
        </authorList>
    </citation>
    <scope>NUCLEOTIDE SEQUENCE [LARGE SCALE GENOMIC DNA]</scope>
    <source>
        <strain evidence="9">A8</strain>
    </source>
</reference>
<evidence type="ECO:0000256" key="4">
    <source>
        <dbReference type="ARBA" id="ARBA00036749"/>
    </source>
</evidence>
<dbReference type="InterPro" id="IPR006145">
    <property type="entry name" value="PsdUridine_synth_RsuA/RluA"/>
</dbReference>
<dbReference type="Gene3D" id="3.10.290.10">
    <property type="entry name" value="RNA-binding S4 domain"/>
    <property type="match status" value="1"/>
</dbReference>
<dbReference type="PANTHER" id="PTHR47683:SF4">
    <property type="entry name" value="PSEUDOURIDINE SYNTHASE"/>
    <property type="match status" value="1"/>
</dbReference>
<dbReference type="InterPro" id="IPR020103">
    <property type="entry name" value="PsdUridine_synth_cat_dom_sf"/>
</dbReference>
<dbReference type="InterPro" id="IPR020094">
    <property type="entry name" value="TruA/RsuA/RluB/E/F_N"/>
</dbReference>
<keyword evidence="3 7" id="KW-0413">Isomerase</keyword>
<comment type="similarity">
    <text evidence="1 7">Belongs to the pseudouridine synthase RsuA family.</text>
</comment>
<dbReference type="Pfam" id="PF00849">
    <property type="entry name" value="PseudoU_synth_2"/>
    <property type="match status" value="1"/>
</dbReference>
<evidence type="ECO:0000256" key="6">
    <source>
        <dbReference type="PROSITE-ProRule" id="PRU00182"/>
    </source>
</evidence>
<name>A0A1Y1QYN7_9GAMM</name>
<comment type="catalytic activity">
    <reaction evidence="4">
        <text>uridine(516) in 16S rRNA = pseudouridine(516) in 16S rRNA</text>
        <dbReference type="Rhea" id="RHEA:38867"/>
        <dbReference type="Rhea" id="RHEA-COMP:10089"/>
        <dbReference type="Rhea" id="RHEA-COMP:10090"/>
        <dbReference type="ChEBI" id="CHEBI:65314"/>
        <dbReference type="ChEBI" id="CHEBI:65315"/>
        <dbReference type="EC" id="5.4.99.19"/>
    </reaction>
</comment>
<dbReference type="PROSITE" id="PS50889">
    <property type="entry name" value="S4"/>
    <property type="match status" value="1"/>
</dbReference>
<protein>
    <recommendedName>
        <fullName evidence="7">Pseudouridine synthase</fullName>
        <ecNumber evidence="7">5.4.99.-</ecNumber>
    </recommendedName>
</protein>
<dbReference type="PROSITE" id="PS01149">
    <property type="entry name" value="PSI_RSU"/>
    <property type="match status" value="1"/>
</dbReference>
<sequence length="235" mass="26233">MRLDQFVSQAAAITRVDAQKAIRCGWVEVDGERVTKTSTHIEPTTVVVTLDDAPLTLPGDIYLMLHKPAGVVSAREDPEHQTVLDLIDHPHRKTLHVVGRLDKDTTGLLLLTNDGDWSHRISAPKHHVPKTYLATLAWELSEAGAQALRTGVQLNGEKGLTKPAEVEILPDNQARITIAEGKYHQVKRMFAAVGNRVEALHRERIGGLVLDDELPPGEWRELTFHEMEEIQPKNR</sequence>
<evidence type="ECO:0000256" key="5">
    <source>
        <dbReference type="ARBA" id="ARBA00037590"/>
    </source>
</evidence>
<evidence type="ECO:0000259" key="8">
    <source>
        <dbReference type="SMART" id="SM00363"/>
    </source>
</evidence>
<evidence type="ECO:0000313" key="9">
    <source>
        <dbReference type="EMBL" id="OQX16281.1"/>
    </source>
</evidence>
<dbReference type="GO" id="GO:0005829">
    <property type="term" value="C:cytosol"/>
    <property type="evidence" value="ECO:0007669"/>
    <property type="project" value="UniProtKB-ARBA"/>
</dbReference>
<dbReference type="PANTHER" id="PTHR47683">
    <property type="entry name" value="PSEUDOURIDINE SYNTHASE FAMILY PROTEIN-RELATED"/>
    <property type="match status" value="1"/>
</dbReference>
<dbReference type="EC" id="5.4.99.-" evidence="7"/>
<dbReference type="SUPFAM" id="SSF55120">
    <property type="entry name" value="Pseudouridine synthase"/>
    <property type="match status" value="1"/>
</dbReference>
<dbReference type="SMART" id="SM00363">
    <property type="entry name" value="S4"/>
    <property type="match status" value="1"/>
</dbReference>
<dbReference type="InterPro" id="IPR042092">
    <property type="entry name" value="PsdUridine_s_RsuA/RluB/E/F_cat"/>
</dbReference>
<keyword evidence="2 6" id="KW-0694">RNA-binding</keyword>
<dbReference type="Gene3D" id="3.30.70.580">
    <property type="entry name" value="Pseudouridine synthase I, catalytic domain, N-terminal subdomain"/>
    <property type="match status" value="1"/>
</dbReference>
<evidence type="ECO:0000313" key="10">
    <source>
        <dbReference type="Proteomes" id="UP000192491"/>
    </source>
</evidence>
<dbReference type="CDD" id="cd00165">
    <property type="entry name" value="S4"/>
    <property type="match status" value="1"/>
</dbReference>
<evidence type="ECO:0000256" key="7">
    <source>
        <dbReference type="RuleBase" id="RU003887"/>
    </source>
</evidence>
<accession>A0A1Y1QYN7</accession>
<dbReference type="SUPFAM" id="SSF55174">
    <property type="entry name" value="Alpha-L RNA-binding motif"/>
    <property type="match status" value="1"/>
</dbReference>
<dbReference type="InterPro" id="IPR000748">
    <property type="entry name" value="PsdUridine_synth_RsuA/RluB/E/F"/>
</dbReference>
<organism evidence="9 10">
    <name type="scientific">Thiothrix lacustris</name>
    <dbReference type="NCBI Taxonomy" id="525917"/>
    <lineage>
        <taxon>Bacteria</taxon>
        <taxon>Pseudomonadati</taxon>
        <taxon>Pseudomonadota</taxon>
        <taxon>Gammaproteobacteria</taxon>
        <taxon>Thiotrichales</taxon>
        <taxon>Thiotrichaceae</taxon>
        <taxon>Thiothrix</taxon>
    </lineage>
</organism>
<dbReference type="FunFam" id="3.30.70.1560:FF:000001">
    <property type="entry name" value="Pseudouridine synthase"/>
    <property type="match status" value="1"/>
</dbReference>
<dbReference type="Pfam" id="PF01479">
    <property type="entry name" value="S4"/>
    <property type="match status" value="1"/>
</dbReference>
<dbReference type="STRING" id="1123401.GCA_000621325_01208"/>
<proteinExistence type="inferred from homology"/>
<dbReference type="Proteomes" id="UP000192491">
    <property type="component" value="Unassembled WGS sequence"/>
</dbReference>
<dbReference type="InterPro" id="IPR002942">
    <property type="entry name" value="S4_RNA-bd"/>
</dbReference>
<dbReference type="InterPro" id="IPR050343">
    <property type="entry name" value="RsuA_PseudoU_synthase"/>
</dbReference>
<dbReference type="Gene3D" id="3.30.70.1560">
    <property type="entry name" value="Alpha-L RNA-binding motif"/>
    <property type="match status" value="1"/>
</dbReference>
<dbReference type="EMBL" id="MTEJ01000006">
    <property type="protein sequence ID" value="OQX16281.1"/>
    <property type="molecule type" value="Genomic_DNA"/>
</dbReference>
<dbReference type="AlphaFoldDB" id="A0A1Y1QYN7"/>
<comment type="function">
    <text evidence="5">Responsible for synthesis of pseudouridine from uracil-516 in 16S ribosomal RNA.</text>
</comment>
<dbReference type="NCBIfam" id="TIGR00093">
    <property type="entry name" value="pseudouridine synthase"/>
    <property type="match status" value="1"/>
</dbReference>
<evidence type="ECO:0000256" key="1">
    <source>
        <dbReference type="ARBA" id="ARBA00008348"/>
    </source>
</evidence>
<dbReference type="GO" id="GO:0000455">
    <property type="term" value="P:enzyme-directed rRNA pseudouridine synthesis"/>
    <property type="evidence" value="ECO:0007669"/>
    <property type="project" value="UniProtKB-ARBA"/>
</dbReference>
<evidence type="ECO:0000256" key="3">
    <source>
        <dbReference type="ARBA" id="ARBA00023235"/>
    </source>
</evidence>
<gene>
    <name evidence="9" type="ORF">BWK73_04235</name>
</gene>
<dbReference type="GO" id="GO:0160136">
    <property type="term" value="F:16S rRNA pseudouridine(516) synthase activity"/>
    <property type="evidence" value="ECO:0007669"/>
    <property type="project" value="UniProtKB-EC"/>
</dbReference>
<dbReference type="CDD" id="cd02553">
    <property type="entry name" value="PseudoU_synth_RsuA"/>
    <property type="match status" value="1"/>
</dbReference>
<dbReference type="GO" id="GO:0003723">
    <property type="term" value="F:RNA binding"/>
    <property type="evidence" value="ECO:0007669"/>
    <property type="project" value="UniProtKB-KW"/>
</dbReference>
<comment type="caution">
    <text evidence="9">The sequence shown here is derived from an EMBL/GenBank/DDBJ whole genome shotgun (WGS) entry which is preliminary data.</text>
</comment>
<dbReference type="InterPro" id="IPR036986">
    <property type="entry name" value="S4_RNA-bd_sf"/>
</dbReference>
<feature type="domain" description="RNA-binding S4" evidence="8">
    <location>
        <begin position="1"/>
        <end position="56"/>
    </location>
</feature>